<dbReference type="EMBL" id="MU865927">
    <property type="protein sequence ID" value="KAK4451641.1"/>
    <property type="molecule type" value="Genomic_DNA"/>
</dbReference>
<gene>
    <name evidence="2" type="ORF">QBC34DRAFT_457967</name>
</gene>
<feature type="compositionally biased region" description="Polar residues" evidence="1">
    <location>
        <begin position="1"/>
        <end position="10"/>
    </location>
</feature>
<comment type="caution">
    <text evidence="2">The sequence shown here is derived from an EMBL/GenBank/DDBJ whole genome shotgun (WGS) entry which is preliminary data.</text>
</comment>
<dbReference type="Proteomes" id="UP001321760">
    <property type="component" value="Unassembled WGS sequence"/>
</dbReference>
<evidence type="ECO:0000256" key="1">
    <source>
        <dbReference type="SAM" id="MobiDB-lite"/>
    </source>
</evidence>
<feature type="region of interest" description="Disordered" evidence="1">
    <location>
        <begin position="196"/>
        <end position="215"/>
    </location>
</feature>
<evidence type="ECO:0000313" key="2">
    <source>
        <dbReference type="EMBL" id="KAK4451641.1"/>
    </source>
</evidence>
<feature type="region of interest" description="Disordered" evidence="1">
    <location>
        <begin position="237"/>
        <end position="270"/>
    </location>
</feature>
<reference evidence="2" key="1">
    <citation type="journal article" date="2023" name="Mol. Phylogenet. Evol.">
        <title>Genome-scale phylogeny and comparative genomics of the fungal order Sordariales.</title>
        <authorList>
            <person name="Hensen N."/>
            <person name="Bonometti L."/>
            <person name="Westerberg I."/>
            <person name="Brannstrom I.O."/>
            <person name="Guillou S."/>
            <person name="Cros-Aarteil S."/>
            <person name="Calhoun S."/>
            <person name="Haridas S."/>
            <person name="Kuo A."/>
            <person name="Mondo S."/>
            <person name="Pangilinan J."/>
            <person name="Riley R."/>
            <person name="LaButti K."/>
            <person name="Andreopoulos B."/>
            <person name="Lipzen A."/>
            <person name="Chen C."/>
            <person name="Yan M."/>
            <person name="Daum C."/>
            <person name="Ng V."/>
            <person name="Clum A."/>
            <person name="Steindorff A."/>
            <person name="Ohm R.A."/>
            <person name="Martin F."/>
            <person name="Silar P."/>
            <person name="Natvig D.O."/>
            <person name="Lalanne C."/>
            <person name="Gautier V."/>
            <person name="Ament-Velasquez S.L."/>
            <person name="Kruys A."/>
            <person name="Hutchinson M.I."/>
            <person name="Powell A.J."/>
            <person name="Barry K."/>
            <person name="Miller A.N."/>
            <person name="Grigoriev I.V."/>
            <person name="Debuchy R."/>
            <person name="Gladieux P."/>
            <person name="Hiltunen Thoren M."/>
            <person name="Johannesson H."/>
        </authorList>
    </citation>
    <scope>NUCLEOTIDE SEQUENCE</scope>
    <source>
        <strain evidence="2">PSN243</strain>
    </source>
</reference>
<feature type="region of interest" description="Disordered" evidence="1">
    <location>
        <begin position="291"/>
        <end position="322"/>
    </location>
</feature>
<feature type="region of interest" description="Disordered" evidence="1">
    <location>
        <begin position="83"/>
        <end position="113"/>
    </location>
</feature>
<keyword evidence="3" id="KW-1185">Reference proteome</keyword>
<proteinExistence type="predicted"/>
<sequence length="449" mass="49471">MAASQDSLSPSAFIYSSSNSGPVPSMSVPQQKPPAYSEEAEAVPETHDLNEPLVNPMFPSLAPLGLSSQSYRRERTSLRPIFKTVDWEPHTPADGTPIKSEPSEPSPHTSPSHFWFAPSGNMNMIAGSRHSFVPEGYCHHPVHHPDAGQQGYAAVHRKSPISPQSRNQLLAFHDGTPKHAACNAAHPLPRLEKNMDEHSEHHLSSTLSTSSLSVPPHIGPELRTICLLATQRYLRTHTQQRNHRHERLESYSNHTIPSPTPYNSPRTRPVHDSNYRVSILVNKLSSPSLPTLPIAAQPYPHQQQHQQQSHASPPHSTTTNSTMTIDQIRTPNHQAETSDPAQPAKVPSTCASPLLTNTSKICSLLWKRARAQDKRSAGVSVTSERRAASQMRMLLEWADTVVLFDEDELAEGEVDSIAADEALEAAEGFCEFLGDEEGVKRVGELVWEG</sequence>
<feature type="compositionally biased region" description="Low complexity" evidence="1">
    <location>
        <begin position="204"/>
        <end position="213"/>
    </location>
</feature>
<evidence type="ECO:0000313" key="3">
    <source>
        <dbReference type="Proteomes" id="UP001321760"/>
    </source>
</evidence>
<protein>
    <submittedName>
        <fullName evidence="2">Uncharacterized protein</fullName>
    </submittedName>
</protein>
<reference evidence="2" key="2">
    <citation type="submission" date="2023-05" db="EMBL/GenBank/DDBJ databases">
        <authorList>
            <consortium name="Lawrence Berkeley National Laboratory"/>
            <person name="Steindorff A."/>
            <person name="Hensen N."/>
            <person name="Bonometti L."/>
            <person name="Westerberg I."/>
            <person name="Brannstrom I.O."/>
            <person name="Guillou S."/>
            <person name="Cros-Aarteil S."/>
            <person name="Calhoun S."/>
            <person name="Haridas S."/>
            <person name="Kuo A."/>
            <person name="Mondo S."/>
            <person name="Pangilinan J."/>
            <person name="Riley R."/>
            <person name="Labutti K."/>
            <person name="Andreopoulos B."/>
            <person name="Lipzen A."/>
            <person name="Chen C."/>
            <person name="Yanf M."/>
            <person name="Daum C."/>
            <person name="Ng V."/>
            <person name="Clum A."/>
            <person name="Ohm R."/>
            <person name="Martin F."/>
            <person name="Silar P."/>
            <person name="Natvig D."/>
            <person name="Lalanne C."/>
            <person name="Gautier V."/>
            <person name="Ament-Velasquez S.L."/>
            <person name="Kruys A."/>
            <person name="Hutchinson M.I."/>
            <person name="Powell A.J."/>
            <person name="Barry K."/>
            <person name="Miller A.N."/>
            <person name="Grigoriev I.V."/>
            <person name="Debuchy R."/>
            <person name="Gladieux P."/>
            <person name="Thoren M.H."/>
            <person name="Johannesson H."/>
        </authorList>
    </citation>
    <scope>NUCLEOTIDE SEQUENCE</scope>
    <source>
        <strain evidence="2">PSN243</strain>
    </source>
</reference>
<organism evidence="2 3">
    <name type="scientific">Podospora aff. communis PSN243</name>
    <dbReference type="NCBI Taxonomy" id="3040156"/>
    <lineage>
        <taxon>Eukaryota</taxon>
        <taxon>Fungi</taxon>
        <taxon>Dikarya</taxon>
        <taxon>Ascomycota</taxon>
        <taxon>Pezizomycotina</taxon>
        <taxon>Sordariomycetes</taxon>
        <taxon>Sordariomycetidae</taxon>
        <taxon>Sordariales</taxon>
        <taxon>Podosporaceae</taxon>
        <taxon>Podospora</taxon>
    </lineage>
</organism>
<dbReference type="AlphaFoldDB" id="A0AAV9GYM4"/>
<accession>A0AAV9GYM4</accession>
<name>A0AAV9GYM4_9PEZI</name>
<feature type="compositionally biased region" description="Low complexity" evidence="1">
    <location>
        <begin position="16"/>
        <end position="29"/>
    </location>
</feature>
<feature type="compositionally biased region" description="Low complexity" evidence="1">
    <location>
        <begin position="295"/>
        <end position="316"/>
    </location>
</feature>
<feature type="region of interest" description="Disordered" evidence="1">
    <location>
        <begin position="1"/>
        <end position="44"/>
    </location>
</feature>
<feature type="compositionally biased region" description="Polar residues" evidence="1">
    <location>
        <begin position="250"/>
        <end position="266"/>
    </location>
</feature>